<dbReference type="HOGENOM" id="CLU_086102_0_0_1"/>
<accession>A0A098E423</accession>
<dbReference type="RefSeq" id="XP_011324402.1">
    <property type="nucleotide sequence ID" value="XM_011326100.1"/>
</dbReference>
<dbReference type="VEuPathDB" id="FungiDB:FGRAMPH1_01G18809"/>
<dbReference type="AlphaFoldDB" id="I1S7J2"/>
<reference evidence="1 3" key="3">
    <citation type="journal article" date="2015" name="BMC Genomics">
        <title>The completed genome sequence of the pathogenic ascomycete fungus Fusarium graminearum.</title>
        <authorList>
            <person name="King R."/>
            <person name="Urban M."/>
            <person name="Hammond-Kosack M.C."/>
            <person name="Hassani-Pak K."/>
            <person name="Hammond-Kosack K.E."/>
        </authorList>
    </citation>
    <scope>NUCLEOTIDE SEQUENCE [LARGE SCALE GENOMIC DNA]</scope>
    <source>
        <strain evidence="3">ATCC MYA-4620 / CBS 123657 / FGSC 9075 / NRRL 31084 / PH-1</strain>
        <strain evidence="1">PH-1</strain>
    </source>
</reference>
<dbReference type="OrthoDB" id="4791758at2759"/>
<reference evidence="2 3" key="1">
    <citation type="journal article" date="2007" name="Science">
        <title>The Fusarium graminearum genome reveals a link between localized polymorphism and pathogen specialization.</title>
        <authorList>
            <person name="Cuomo C.A."/>
            <person name="Gueldener U."/>
            <person name="Xu J.-R."/>
            <person name="Trail F."/>
            <person name="Turgeon B.G."/>
            <person name="Di Pietro A."/>
            <person name="Walton J.D."/>
            <person name="Ma L.-J."/>
            <person name="Baker S.E."/>
            <person name="Rep M."/>
            <person name="Adam G."/>
            <person name="Antoniw J."/>
            <person name="Baldwin T."/>
            <person name="Calvo S.E."/>
            <person name="Chang Y.-L."/>
            <person name="DeCaprio D."/>
            <person name="Gale L.R."/>
            <person name="Gnerre S."/>
            <person name="Goswami R.S."/>
            <person name="Hammond-Kosack K."/>
            <person name="Harris L.J."/>
            <person name="Hilburn K."/>
            <person name="Kennell J.C."/>
            <person name="Kroken S."/>
            <person name="Magnuson J.K."/>
            <person name="Mannhaupt G."/>
            <person name="Mauceli E.W."/>
            <person name="Mewes H.-W."/>
            <person name="Mitterbauer R."/>
            <person name="Muehlbauer G."/>
            <person name="Muensterkoetter M."/>
            <person name="Nelson D."/>
            <person name="O'Donnell K."/>
            <person name="Ouellet T."/>
            <person name="Qi W."/>
            <person name="Quesneville H."/>
            <person name="Roncero M.I.G."/>
            <person name="Seong K.-Y."/>
            <person name="Tetko I.V."/>
            <person name="Urban M."/>
            <person name="Waalwijk C."/>
            <person name="Ward T.J."/>
            <person name="Yao J."/>
            <person name="Birren B.W."/>
            <person name="Kistler H.C."/>
        </authorList>
    </citation>
    <scope>NUCLEOTIDE SEQUENCE [LARGE SCALE GENOMIC DNA]</scope>
    <source>
        <strain evidence="3">ATCC MYA-4620 / CBS 123657 / FGSC 9075 / NRRL 31084 / PH-1</strain>
        <strain evidence="2">PH-1 / ATCC MYA-4620 / FGSC 9075 / NRRL 31084</strain>
    </source>
</reference>
<name>I1S7J2_GIBZE</name>
<dbReference type="EnsemblFungi" id="CEF88846">
    <property type="protein sequence ID" value="CEF88846"/>
    <property type="gene ID" value="FGRRES_12815"/>
</dbReference>
<keyword evidence="3" id="KW-1185">Reference proteome</keyword>
<reference evidence="2 3" key="2">
    <citation type="journal article" date="2010" name="Nature">
        <title>Comparative genomics reveals mobile pathogenicity chromosomes in Fusarium.</title>
        <authorList>
            <person name="Ma L.J."/>
            <person name="van der Does H.C."/>
            <person name="Borkovich K.A."/>
            <person name="Coleman J.J."/>
            <person name="Daboussi M.J."/>
            <person name="Di Pietro A."/>
            <person name="Dufresne M."/>
            <person name="Freitag M."/>
            <person name="Grabherr M."/>
            <person name="Henrissat B."/>
            <person name="Houterman P.M."/>
            <person name="Kang S."/>
            <person name="Shim W.B."/>
            <person name="Woloshuk C."/>
            <person name="Xie X."/>
            <person name="Xu J.R."/>
            <person name="Antoniw J."/>
            <person name="Baker S.E."/>
            <person name="Bluhm B.H."/>
            <person name="Breakspear A."/>
            <person name="Brown D.W."/>
            <person name="Butchko R.A."/>
            <person name="Chapman S."/>
            <person name="Coulson R."/>
            <person name="Coutinho P.M."/>
            <person name="Danchin E.G."/>
            <person name="Diener A."/>
            <person name="Gale L.R."/>
            <person name="Gardiner D.M."/>
            <person name="Goff S."/>
            <person name="Hammond-Kosack K.E."/>
            <person name="Hilburn K."/>
            <person name="Hua-Van A."/>
            <person name="Jonkers W."/>
            <person name="Kazan K."/>
            <person name="Kodira C.D."/>
            <person name="Koehrsen M."/>
            <person name="Kumar L."/>
            <person name="Lee Y.H."/>
            <person name="Li L."/>
            <person name="Manners J.M."/>
            <person name="Miranda-Saavedra D."/>
            <person name="Mukherjee M."/>
            <person name="Park G."/>
            <person name="Park J."/>
            <person name="Park S.Y."/>
            <person name="Proctor R.H."/>
            <person name="Regev A."/>
            <person name="Ruiz-Roldan M.C."/>
            <person name="Sain D."/>
            <person name="Sakthikumar S."/>
            <person name="Sykes S."/>
            <person name="Schwartz D.C."/>
            <person name="Turgeon B.G."/>
            <person name="Wapinski I."/>
            <person name="Yoder O."/>
            <person name="Young S."/>
            <person name="Zeng Q."/>
            <person name="Zhou S."/>
            <person name="Galagan J."/>
            <person name="Cuomo C.A."/>
            <person name="Kistler H.C."/>
            <person name="Rep M."/>
        </authorList>
    </citation>
    <scope>GENOME REANNOTATION</scope>
    <source>
        <strain evidence="3">ATCC MYA-4620 / CBS 123657 / FGSC 9075 / NRRL 31084 / PH-1</strain>
        <strain evidence="2">PH-1 / ATCC MYA-4620 / FGSC 9075 / NRRL 31084</strain>
    </source>
</reference>
<reference evidence="2" key="4">
    <citation type="submission" date="2017-01" db="UniProtKB">
        <authorList>
            <consortium name="EnsemblFungi"/>
        </authorList>
    </citation>
    <scope>IDENTIFICATION</scope>
    <source>
        <strain evidence="2">PH-1 / ATCC MYA-4620 / FGSC 9075 / NRRL 31084</strain>
    </source>
</reference>
<evidence type="ECO:0000313" key="1">
    <source>
        <dbReference type="EMBL" id="CEF88846.1"/>
    </source>
</evidence>
<gene>
    <name evidence="2" type="primary">FG05810.1</name>
    <name evidence="1" type="ORF">FGRAMPH1_01T18809</name>
</gene>
<dbReference type="EMBL" id="HG970334">
    <property type="protein sequence ID" value="CEF88846.1"/>
    <property type="molecule type" value="Genomic_DNA"/>
</dbReference>
<sequence length="282" mass="31255">MVYCDSSGRRTSSYAVIYRFGSIRGSIGQRCATPTAYLVHLTHLLTANTSFNKDDRTQSALISIPLIFISSSRISLSIFAMEASLDVQDWKDIESLIQKALGAREAYRTGTKDARAMAAAWRPIMRLLAKFPEGTFTKNNNQDIADIDPYGKEVLTAFTEGMWAFSLGPVLDDLDCPQTATDLYSYFGQDLYQVWYNSEPKDKNNWAALFQDVTNKVTDYNLITTDTTARAGLDNSPRAAMAAHAWVITNSMCGSGDVGHAIASEARQLWETRCGPFVVSHN</sequence>
<evidence type="ECO:0000313" key="2">
    <source>
        <dbReference type="EnsemblFungi" id="CEF88846"/>
    </source>
</evidence>
<protein>
    <submittedName>
        <fullName evidence="1">Chromosome 3, complete genome</fullName>
    </submittedName>
</protein>
<organism evidence="1 3">
    <name type="scientific">Gibberella zeae (strain ATCC MYA-4620 / CBS 123657 / FGSC 9075 / NRRL 31084 / PH-1)</name>
    <name type="common">Wheat head blight fungus</name>
    <name type="synonym">Fusarium graminearum</name>
    <dbReference type="NCBI Taxonomy" id="229533"/>
    <lineage>
        <taxon>Eukaryota</taxon>
        <taxon>Fungi</taxon>
        <taxon>Dikarya</taxon>
        <taxon>Ascomycota</taxon>
        <taxon>Pezizomycotina</taxon>
        <taxon>Sordariomycetes</taxon>
        <taxon>Hypocreomycetidae</taxon>
        <taxon>Hypocreales</taxon>
        <taxon>Nectriaceae</taxon>
        <taxon>Fusarium</taxon>
    </lineage>
</organism>
<dbReference type="Proteomes" id="UP000070720">
    <property type="component" value="Chromosome 3"/>
</dbReference>
<dbReference type="eggNOG" id="ENOG502RNS1">
    <property type="taxonomic scope" value="Eukaryota"/>
</dbReference>
<dbReference type="KEGG" id="fgr:FGSG_12815"/>
<dbReference type="InParanoid" id="I1S7J2"/>
<evidence type="ECO:0000313" key="3">
    <source>
        <dbReference type="Proteomes" id="UP000070720"/>
    </source>
</evidence>
<accession>I1S7J2</accession>
<proteinExistence type="predicted"/>